<dbReference type="PANTHER" id="PTHR46730">
    <property type="entry name" value="POLYCYSTIN-1"/>
    <property type="match status" value="1"/>
</dbReference>
<dbReference type="Gene3D" id="2.60.120.200">
    <property type="match status" value="1"/>
</dbReference>
<keyword evidence="3" id="KW-0677">Repeat</keyword>
<dbReference type="SMART" id="SM00089">
    <property type="entry name" value="PKD"/>
    <property type="match status" value="3"/>
</dbReference>
<dbReference type="Pfam" id="PF13385">
    <property type="entry name" value="Laminin_G_3"/>
    <property type="match status" value="1"/>
</dbReference>
<evidence type="ECO:0000259" key="9">
    <source>
        <dbReference type="PROSITE" id="PS51212"/>
    </source>
</evidence>
<dbReference type="InterPro" id="IPR002889">
    <property type="entry name" value="WSC_carb-bd"/>
</dbReference>
<evidence type="ECO:0000259" key="8">
    <source>
        <dbReference type="PROSITE" id="PS50093"/>
    </source>
</evidence>
<dbReference type="PANTHER" id="PTHR46730:SF4">
    <property type="entry name" value="POLYCYSTIC KIDNEY DISEASE PROTEIN 1-LIKE 1"/>
    <property type="match status" value="1"/>
</dbReference>
<comment type="subcellular location">
    <subcellularLocation>
        <location evidence="1">Membrane</location>
        <topology evidence="1">Multi-pass membrane protein</topology>
    </subcellularLocation>
</comment>
<organism evidence="10 11">
    <name type="scientific">Acanthaster planci</name>
    <name type="common">Crown-of-thorns starfish</name>
    <dbReference type="NCBI Taxonomy" id="133434"/>
    <lineage>
        <taxon>Eukaryota</taxon>
        <taxon>Metazoa</taxon>
        <taxon>Echinodermata</taxon>
        <taxon>Eleutherozoa</taxon>
        <taxon>Asterozoa</taxon>
        <taxon>Asteroidea</taxon>
        <taxon>Valvatacea</taxon>
        <taxon>Valvatida</taxon>
        <taxon>Acanthasteridae</taxon>
        <taxon>Acanthaster</taxon>
    </lineage>
</organism>
<dbReference type="Pfam" id="PF00801">
    <property type="entry name" value="PKD"/>
    <property type="match status" value="1"/>
</dbReference>
<name>A0A8B7ZCP5_ACAPL</name>
<dbReference type="InterPro" id="IPR013320">
    <property type="entry name" value="ConA-like_dom_sf"/>
</dbReference>
<feature type="transmembrane region" description="Helical" evidence="7">
    <location>
        <begin position="12"/>
        <end position="31"/>
    </location>
</feature>
<evidence type="ECO:0000256" key="6">
    <source>
        <dbReference type="SAM" id="MobiDB-lite"/>
    </source>
</evidence>
<protein>
    <submittedName>
        <fullName evidence="11">Uncharacterized protein LOC110986118</fullName>
    </submittedName>
</protein>
<evidence type="ECO:0000256" key="7">
    <source>
        <dbReference type="SAM" id="Phobius"/>
    </source>
</evidence>
<feature type="domain" description="WSC" evidence="9">
    <location>
        <begin position="299"/>
        <end position="398"/>
    </location>
</feature>
<dbReference type="SUPFAM" id="SSF49299">
    <property type="entry name" value="PKD domain"/>
    <property type="match status" value="2"/>
</dbReference>
<keyword evidence="5 7" id="KW-0472">Membrane</keyword>
<evidence type="ECO:0000256" key="3">
    <source>
        <dbReference type="ARBA" id="ARBA00022737"/>
    </source>
</evidence>
<evidence type="ECO:0000256" key="2">
    <source>
        <dbReference type="ARBA" id="ARBA00022692"/>
    </source>
</evidence>
<dbReference type="RefSeq" id="XP_022103454.1">
    <property type="nucleotide sequence ID" value="XM_022247762.1"/>
</dbReference>
<dbReference type="KEGG" id="aplc:110986118"/>
<feature type="compositionally biased region" description="Low complexity" evidence="6">
    <location>
        <begin position="49"/>
        <end position="60"/>
    </location>
</feature>
<dbReference type="GO" id="GO:0005261">
    <property type="term" value="F:monoatomic cation channel activity"/>
    <property type="evidence" value="ECO:0007669"/>
    <property type="project" value="TreeGrafter"/>
</dbReference>
<keyword evidence="2 7" id="KW-0812">Transmembrane</keyword>
<sequence>MKFTRREFSSVFSWHAIMAHLNLWFILFLLSTAQRGRYRHRHGMRRWGGMATASESSTETVSPVDSEGSETFANSTCRYGVAKVNHTRSFELISSDLIQLDPFASALQLNGSRAVMAATRTDVCSGNVTLCVHGFTVSMWFHPNDVSVSQEGVYYLSSGAQRAESCGFYFRLDALNFDPDGSRVGVFEITVATSSTLWQVHYEAVMSVNQHVMITWRPNLGLDVHVDGVCAGTHGSDEGYQRYPWATCSKDPFRDLYIGGRNDMNNGGYAVADIGQVTLWDTWKDLNDVYDLRQEGVLRAYYENCMPLGSLESALQPAANNSFSNNSHPALPWQCRAACDPSRYNFAAIGGNDPRCYCLVNHNHTYSESDAEVSCNVCPGYKVITCGSDNSLSLYQLPSFLRRSPAPETVQGLSVSLDGVQFSNDRYLVTTRRNVNVSFYVDAGVNVLYSIFGDNRLQEIQTFNASTYLFFPEAGWYHLTVTATNEISRIERGLWVTAKDDPVESGALLVAITSDRLAGMWEPILIWVDIANGSPNVSCSLDNGDGKNEPFPGSQSSIELTHTYNSPGVFLLIVSCERRGSQSANASITVIIQERITISLNTTFRVVTGNNLTIPFQIYGTNVTNLEVLLNDVPFTNYTCSENFTCLGSIWRNLIALTGTYVFEVRASNLISGQVTLTADVYVGLPIGNISYEINATTVIPNEDVQLTANVTEGTYIYFHFDFNGNAVVLICALAPCLVSYTHSFPVAGDYNVSVQVSNNFNAFTSEIFLVSVFNPVPALSVDVTNSSSMPFPLSYMSTLSPTHLYGQRKQRQFFPLLVFKINS</sequence>
<dbReference type="Proteomes" id="UP000694845">
    <property type="component" value="Unplaced"/>
</dbReference>
<evidence type="ECO:0000313" key="11">
    <source>
        <dbReference type="RefSeq" id="XP_022103454.1"/>
    </source>
</evidence>
<keyword evidence="4 7" id="KW-1133">Transmembrane helix</keyword>
<feature type="domain" description="PKD" evidence="8">
    <location>
        <begin position="532"/>
        <end position="593"/>
    </location>
</feature>
<evidence type="ECO:0000256" key="5">
    <source>
        <dbReference type="ARBA" id="ARBA00023136"/>
    </source>
</evidence>
<accession>A0A8B7ZCP5</accession>
<gene>
    <name evidence="11" type="primary">LOC110986118</name>
</gene>
<dbReference type="GO" id="GO:0005886">
    <property type="term" value="C:plasma membrane"/>
    <property type="evidence" value="ECO:0007669"/>
    <property type="project" value="TreeGrafter"/>
</dbReference>
<dbReference type="AlphaFoldDB" id="A0A8B7ZCP5"/>
<evidence type="ECO:0000256" key="4">
    <source>
        <dbReference type="ARBA" id="ARBA00022989"/>
    </source>
</evidence>
<dbReference type="InterPro" id="IPR000601">
    <property type="entry name" value="PKD_dom"/>
</dbReference>
<dbReference type="PROSITE" id="PS50093">
    <property type="entry name" value="PKD"/>
    <property type="match status" value="1"/>
</dbReference>
<reference evidence="11" key="1">
    <citation type="submission" date="2025-08" db="UniProtKB">
        <authorList>
            <consortium name="RefSeq"/>
        </authorList>
    </citation>
    <scope>IDENTIFICATION</scope>
</reference>
<keyword evidence="10" id="KW-1185">Reference proteome</keyword>
<dbReference type="OrthoDB" id="6275838at2759"/>
<dbReference type="SUPFAM" id="SSF49899">
    <property type="entry name" value="Concanavalin A-like lectins/glucanases"/>
    <property type="match status" value="1"/>
</dbReference>
<dbReference type="GO" id="GO:0006816">
    <property type="term" value="P:calcium ion transport"/>
    <property type="evidence" value="ECO:0007669"/>
    <property type="project" value="TreeGrafter"/>
</dbReference>
<proteinExistence type="predicted"/>
<dbReference type="PROSITE" id="PS51212">
    <property type="entry name" value="WSC"/>
    <property type="match status" value="1"/>
</dbReference>
<feature type="region of interest" description="Disordered" evidence="6">
    <location>
        <begin position="49"/>
        <end position="71"/>
    </location>
</feature>
<dbReference type="GeneID" id="110986118"/>
<dbReference type="InterPro" id="IPR022409">
    <property type="entry name" value="PKD/Chitinase_dom"/>
</dbReference>
<evidence type="ECO:0000313" key="10">
    <source>
        <dbReference type="Proteomes" id="UP000694845"/>
    </source>
</evidence>
<evidence type="ECO:0000256" key="1">
    <source>
        <dbReference type="ARBA" id="ARBA00004141"/>
    </source>
</evidence>
<dbReference type="InterPro" id="IPR035986">
    <property type="entry name" value="PKD_dom_sf"/>
</dbReference>